<dbReference type="InterPro" id="IPR013083">
    <property type="entry name" value="Znf_RING/FYVE/PHD"/>
</dbReference>
<dbReference type="GO" id="GO:0043122">
    <property type="term" value="P:regulation of canonical NF-kappaB signal transduction"/>
    <property type="evidence" value="ECO:0007669"/>
    <property type="project" value="TreeGrafter"/>
</dbReference>
<dbReference type="SUPFAM" id="SSF49599">
    <property type="entry name" value="TRAF domain-like"/>
    <property type="match status" value="2"/>
</dbReference>
<keyword evidence="5 7" id="KW-0863">Zinc-finger</keyword>
<evidence type="ECO:0000256" key="5">
    <source>
        <dbReference type="ARBA" id="ARBA00022771"/>
    </source>
</evidence>
<reference evidence="9 10" key="1">
    <citation type="journal article" date="2023" name="BMC Biol.">
        <title>The compact genome of the sponge Oopsacas minuta (Hexactinellida) is lacking key metazoan core genes.</title>
        <authorList>
            <person name="Santini S."/>
            <person name="Schenkelaars Q."/>
            <person name="Jourda C."/>
            <person name="Duchesne M."/>
            <person name="Belahbib H."/>
            <person name="Rocher C."/>
            <person name="Selva M."/>
            <person name="Riesgo A."/>
            <person name="Vervoort M."/>
            <person name="Leys S.P."/>
            <person name="Kodjabachian L."/>
            <person name="Le Bivic A."/>
            <person name="Borchiellini C."/>
            <person name="Claverie J.M."/>
            <person name="Renard E."/>
        </authorList>
    </citation>
    <scope>NUCLEOTIDE SEQUENCE [LARGE SCALE GENOMIC DNA]</scope>
    <source>
        <strain evidence="9">SPO-2</strain>
    </source>
</reference>
<dbReference type="GO" id="GO:0008270">
    <property type="term" value="F:zinc ion binding"/>
    <property type="evidence" value="ECO:0007669"/>
    <property type="project" value="UniProtKB-KW"/>
</dbReference>
<proteinExistence type="predicted"/>
<evidence type="ECO:0000256" key="3">
    <source>
        <dbReference type="ARBA" id="ARBA00022723"/>
    </source>
</evidence>
<dbReference type="Pfam" id="PF22486">
    <property type="entry name" value="MATH_2"/>
    <property type="match status" value="1"/>
</dbReference>
<dbReference type="Pfam" id="PF02176">
    <property type="entry name" value="zf-TRAF"/>
    <property type="match status" value="1"/>
</dbReference>
<dbReference type="Gene3D" id="2.60.210.10">
    <property type="entry name" value="Apoptosis, Tumor Necrosis Factor Receptor Associated Protein 2, Chain A"/>
    <property type="match status" value="1"/>
</dbReference>
<dbReference type="Proteomes" id="UP001165289">
    <property type="component" value="Unassembled WGS sequence"/>
</dbReference>
<protein>
    <submittedName>
        <fullName evidence="9">TNF receptor-associated factor 4 isoform X1</fullName>
    </submittedName>
</protein>
<keyword evidence="4" id="KW-0677">Repeat</keyword>
<accession>A0AAV7JIK7</accession>
<feature type="zinc finger region" description="TRAF-type" evidence="7">
    <location>
        <begin position="4"/>
        <end position="57"/>
    </location>
</feature>
<evidence type="ECO:0000256" key="1">
    <source>
        <dbReference type="ARBA" id="ARBA00004496"/>
    </source>
</evidence>
<evidence type="ECO:0000256" key="6">
    <source>
        <dbReference type="ARBA" id="ARBA00022833"/>
    </source>
</evidence>
<evidence type="ECO:0000313" key="10">
    <source>
        <dbReference type="Proteomes" id="UP001165289"/>
    </source>
</evidence>
<dbReference type="PANTHER" id="PTHR10131:SF94">
    <property type="entry name" value="TNF RECEPTOR-ASSOCIATED FACTOR 4"/>
    <property type="match status" value="1"/>
</dbReference>
<keyword evidence="3 7" id="KW-0479">Metal-binding</keyword>
<comment type="caution">
    <text evidence="9">The sequence shown here is derived from an EMBL/GenBank/DDBJ whole genome shotgun (WGS) entry which is preliminary data.</text>
</comment>
<evidence type="ECO:0000256" key="7">
    <source>
        <dbReference type="PROSITE-ProRule" id="PRU00207"/>
    </source>
</evidence>
<dbReference type="InterPro" id="IPR002083">
    <property type="entry name" value="MATH/TRAF_dom"/>
</dbReference>
<dbReference type="AlphaFoldDB" id="A0AAV7JIK7"/>
<comment type="subcellular location">
    <subcellularLocation>
        <location evidence="1">Cytoplasm</location>
    </subcellularLocation>
</comment>
<dbReference type="InterPro" id="IPR008974">
    <property type="entry name" value="TRAF-like"/>
</dbReference>
<keyword evidence="10" id="KW-1185">Reference proteome</keyword>
<evidence type="ECO:0000256" key="2">
    <source>
        <dbReference type="ARBA" id="ARBA00022490"/>
    </source>
</evidence>
<evidence type="ECO:0000256" key="4">
    <source>
        <dbReference type="ARBA" id="ARBA00022737"/>
    </source>
</evidence>
<dbReference type="PANTHER" id="PTHR10131">
    <property type="entry name" value="TNF RECEPTOR ASSOCIATED FACTOR"/>
    <property type="match status" value="1"/>
</dbReference>
<gene>
    <name evidence="9" type="ORF">LOD99_8165</name>
</gene>
<dbReference type="PROSITE" id="PS50145">
    <property type="entry name" value="ZF_TRAF"/>
    <property type="match status" value="1"/>
</dbReference>
<dbReference type="GO" id="GO:0005737">
    <property type="term" value="C:cytoplasm"/>
    <property type="evidence" value="ECO:0007669"/>
    <property type="project" value="UniProtKB-SubCell"/>
</dbReference>
<name>A0AAV7JIK7_9METZ</name>
<organism evidence="9 10">
    <name type="scientific">Oopsacas minuta</name>
    <dbReference type="NCBI Taxonomy" id="111878"/>
    <lineage>
        <taxon>Eukaryota</taxon>
        <taxon>Metazoa</taxon>
        <taxon>Porifera</taxon>
        <taxon>Hexactinellida</taxon>
        <taxon>Hexasterophora</taxon>
        <taxon>Lyssacinosida</taxon>
        <taxon>Leucopsacidae</taxon>
        <taxon>Oopsacas</taxon>
    </lineage>
</organism>
<sequence length="220" mass="25376">MNPHLEDCEHFPVPCPNGCVAEGEEGTKQMTRRDVPVHLADECPLQKVQCTCWNHECERLSMVDMKLKQTETSKLLQGKLDTANNEIEILKKHSTEQDSEQKSVREVLYSYTPLPLPTGQFEWNIQGVTELIKLNKTTYSSPFHVGLYKCQGKNRCNYDNTGKIGVFIGIMKGEYDDKLHLPIKYKYTFILLNQVQLQNLTPPNFLNVVKNPHMHRSRTR</sequence>
<keyword evidence="6 7" id="KW-0862">Zinc</keyword>
<evidence type="ECO:0000259" key="8">
    <source>
        <dbReference type="PROSITE" id="PS50145"/>
    </source>
</evidence>
<dbReference type="EMBL" id="JAKMXF010000330">
    <property type="protein sequence ID" value="KAI6648533.1"/>
    <property type="molecule type" value="Genomic_DNA"/>
</dbReference>
<feature type="domain" description="TRAF-type" evidence="8">
    <location>
        <begin position="4"/>
        <end position="57"/>
    </location>
</feature>
<evidence type="ECO:0000313" key="9">
    <source>
        <dbReference type="EMBL" id="KAI6648533.1"/>
    </source>
</evidence>
<keyword evidence="2" id="KW-0963">Cytoplasm</keyword>
<dbReference type="Gene3D" id="3.30.40.10">
    <property type="entry name" value="Zinc/RING finger domain, C3HC4 (zinc finger)"/>
    <property type="match status" value="1"/>
</dbReference>
<dbReference type="InterPro" id="IPR001293">
    <property type="entry name" value="Znf_TRAF"/>
</dbReference>
<keyword evidence="9" id="KW-0675">Receptor</keyword>